<evidence type="ECO:0000313" key="3">
    <source>
        <dbReference type="Proteomes" id="UP000565723"/>
    </source>
</evidence>
<dbReference type="Proteomes" id="UP000565723">
    <property type="component" value="Unassembled WGS sequence"/>
</dbReference>
<accession>A0A850LRR9</accession>
<name>A0A850LRR9_9RHOB</name>
<dbReference type="CDD" id="cd01918">
    <property type="entry name" value="HprK_C"/>
    <property type="match status" value="1"/>
</dbReference>
<gene>
    <name evidence="2" type="ORF">HW564_21905</name>
</gene>
<evidence type="ECO:0000313" key="2">
    <source>
        <dbReference type="EMBL" id="NVK99585.1"/>
    </source>
</evidence>
<proteinExistence type="predicted"/>
<organism evidence="2 3">
    <name type="scientific">Ruegeria pomeroyi</name>
    <dbReference type="NCBI Taxonomy" id="89184"/>
    <lineage>
        <taxon>Bacteria</taxon>
        <taxon>Pseudomonadati</taxon>
        <taxon>Pseudomonadota</taxon>
        <taxon>Alphaproteobacteria</taxon>
        <taxon>Rhodobacterales</taxon>
        <taxon>Roseobacteraceae</taxon>
        <taxon>Ruegeria</taxon>
    </lineage>
</organism>
<sequence length="172" mass="18350">MSPRIRWARALSWACRSKPVGPAALQDLKERDCVTVHASCAAVAGQGLLITGASGSGKSALALEMMALGARLVADDRVILRAAPHGIVADAPDTIRGMIEARGLGLLRAEPAGPVVLSHVLDLDRSEPNRLPEFREILLLRHSVPLLFRPDTPHLAASLIQLLKAGRVAPMR</sequence>
<comment type="caution">
    <text evidence="2">The sequence shown here is derived from an EMBL/GenBank/DDBJ whole genome shotgun (WGS) entry which is preliminary data.</text>
</comment>
<keyword evidence="2" id="KW-0808">Transferase</keyword>
<dbReference type="InterPro" id="IPR011104">
    <property type="entry name" value="Hpr_kin/Pase_C"/>
</dbReference>
<protein>
    <submittedName>
        <fullName evidence="2">Serine kinase</fullName>
    </submittedName>
</protein>
<feature type="domain" description="HPr kinase/phosphorylase C-terminal" evidence="1">
    <location>
        <begin position="34"/>
        <end position="108"/>
    </location>
</feature>
<dbReference type="EMBL" id="JABXIY010000073">
    <property type="protein sequence ID" value="NVK99585.1"/>
    <property type="molecule type" value="Genomic_DNA"/>
</dbReference>
<dbReference type="OMA" id="PRIRWAR"/>
<keyword evidence="2" id="KW-0418">Kinase</keyword>
<dbReference type="GO" id="GO:0005524">
    <property type="term" value="F:ATP binding"/>
    <property type="evidence" value="ECO:0007669"/>
    <property type="project" value="InterPro"/>
</dbReference>
<dbReference type="SUPFAM" id="SSF53795">
    <property type="entry name" value="PEP carboxykinase-like"/>
    <property type="match status" value="1"/>
</dbReference>
<dbReference type="Gene3D" id="3.40.50.300">
    <property type="entry name" value="P-loop containing nucleotide triphosphate hydrolases"/>
    <property type="match status" value="1"/>
</dbReference>
<dbReference type="Pfam" id="PF07475">
    <property type="entry name" value="Hpr_kinase_C"/>
    <property type="match status" value="1"/>
</dbReference>
<evidence type="ECO:0000259" key="1">
    <source>
        <dbReference type="Pfam" id="PF07475"/>
    </source>
</evidence>
<dbReference type="AlphaFoldDB" id="A0A850LRR9"/>
<dbReference type="GO" id="GO:0006109">
    <property type="term" value="P:regulation of carbohydrate metabolic process"/>
    <property type="evidence" value="ECO:0007669"/>
    <property type="project" value="InterPro"/>
</dbReference>
<dbReference type="InterPro" id="IPR027417">
    <property type="entry name" value="P-loop_NTPase"/>
</dbReference>
<reference evidence="2 3" key="1">
    <citation type="journal article" date="2020" name="Proc. Natl. Acad. Sci. U.S.A.">
        <title>Ecological drivers of bacterial community assembly in synthetic phycospheres.</title>
        <authorList>
            <person name="Fu H."/>
            <person name="Uchimiya M."/>
            <person name="Gore J."/>
            <person name="Moran M.A."/>
        </authorList>
    </citation>
    <scope>NUCLEOTIDE SEQUENCE [LARGE SCALE GENOMIC DNA]</scope>
    <source>
        <strain evidence="2">HF-Din03</strain>
    </source>
</reference>
<dbReference type="GO" id="GO:0000155">
    <property type="term" value="F:phosphorelay sensor kinase activity"/>
    <property type="evidence" value="ECO:0007669"/>
    <property type="project" value="InterPro"/>
</dbReference>